<organism evidence="1 2">
    <name type="scientific">Deinococcus ruber</name>
    <dbReference type="NCBI Taxonomy" id="1848197"/>
    <lineage>
        <taxon>Bacteria</taxon>
        <taxon>Thermotogati</taxon>
        <taxon>Deinococcota</taxon>
        <taxon>Deinococci</taxon>
        <taxon>Deinococcales</taxon>
        <taxon>Deinococcaceae</taxon>
        <taxon>Deinococcus</taxon>
    </lineage>
</organism>
<evidence type="ECO:0000313" key="2">
    <source>
        <dbReference type="Proteomes" id="UP000603865"/>
    </source>
</evidence>
<proteinExistence type="predicted"/>
<accession>A0A918CLP7</accession>
<reference evidence="1" key="2">
    <citation type="submission" date="2020-09" db="EMBL/GenBank/DDBJ databases">
        <authorList>
            <person name="Sun Q."/>
            <person name="Ohkuma M."/>
        </authorList>
    </citation>
    <scope>NUCLEOTIDE SEQUENCE</scope>
    <source>
        <strain evidence="1">JCM 31311</strain>
    </source>
</reference>
<dbReference type="RefSeq" id="WP_189092817.1">
    <property type="nucleotide sequence ID" value="NZ_BMQL01000047.1"/>
</dbReference>
<reference evidence="1" key="1">
    <citation type="journal article" date="2014" name="Int. J. Syst. Evol. Microbiol.">
        <title>Complete genome sequence of Corynebacterium casei LMG S-19264T (=DSM 44701T), isolated from a smear-ripened cheese.</title>
        <authorList>
            <consortium name="US DOE Joint Genome Institute (JGI-PGF)"/>
            <person name="Walter F."/>
            <person name="Albersmeier A."/>
            <person name="Kalinowski J."/>
            <person name="Ruckert C."/>
        </authorList>
    </citation>
    <scope>NUCLEOTIDE SEQUENCE</scope>
    <source>
        <strain evidence="1">JCM 31311</strain>
    </source>
</reference>
<dbReference type="Proteomes" id="UP000603865">
    <property type="component" value="Unassembled WGS sequence"/>
</dbReference>
<dbReference type="EMBL" id="BMQL01000047">
    <property type="protein sequence ID" value="GGR29526.1"/>
    <property type="molecule type" value="Genomic_DNA"/>
</dbReference>
<name>A0A918CLP7_9DEIO</name>
<gene>
    <name evidence="1" type="ORF">GCM10008957_45570</name>
</gene>
<evidence type="ECO:0000313" key="1">
    <source>
        <dbReference type="EMBL" id="GGR29526.1"/>
    </source>
</evidence>
<dbReference type="AlphaFoldDB" id="A0A918CLP7"/>
<comment type="caution">
    <text evidence="1">The sequence shown here is derived from an EMBL/GenBank/DDBJ whole genome shotgun (WGS) entry which is preliminary data.</text>
</comment>
<protein>
    <submittedName>
        <fullName evidence="1">Uncharacterized protein</fullName>
    </submittedName>
</protein>
<keyword evidence="2" id="KW-1185">Reference proteome</keyword>
<sequence>MPERYASVLDEPAFSPDALSFFGWYELDKRQWNWIAPESTGFYAFPDLLNTSLSRLLISPSADLYNTWAEEYYDLDFDLKSVTHIFRFLPLAKNTIDILNPDLGLSDIEGDADEIGYPIVDKS</sequence>